<dbReference type="Gene3D" id="1.10.10.60">
    <property type="entry name" value="Homeodomain-like"/>
    <property type="match status" value="2"/>
</dbReference>
<dbReference type="InterPro" id="IPR011256">
    <property type="entry name" value="Reg_factor_effector_dom_sf"/>
</dbReference>
<organism evidence="5 10">
    <name type="scientific">Lachnospira eligens</name>
    <dbReference type="NCBI Taxonomy" id="39485"/>
    <lineage>
        <taxon>Bacteria</taxon>
        <taxon>Bacillati</taxon>
        <taxon>Bacillota</taxon>
        <taxon>Clostridia</taxon>
        <taxon>Lachnospirales</taxon>
        <taxon>Lachnospiraceae</taxon>
        <taxon>Lachnospira</taxon>
    </lineage>
</organism>
<dbReference type="Pfam" id="PF12833">
    <property type="entry name" value="HTH_18"/>
    <property type="match status" value="1"/>
</dbReference>
<keyword evidence="2" id="KW-0238">DNA-binding</keyword>
<dbReference type="Pfam" id="PF14526">
    <property type="entry name" value="Cass2"/>
    <property type="match status" value="1"/>
</dbReference>
<proteinExistence type="predicted"/>
<dbReference type="InterPro" id="IPR018060">
    <property type="entry name" value="HTH_AraC"/>
</dbReference>
<dbReference type="InterPro" id="IPR020449">
    <property type="entry name" value="Tscrpt_reg_AraC-type_HTH"/>
</dbReference>
<dbReference type="Proteomes" id="UP000285844">
    <property type="component" value="Unassembled WGS sequence"/>
</dbReference>
<dbReference type="SMART" id="SM00342">
    <property type="entry name" value="HTH_ARAC"/>
    <property type="match status" value="1"/>
</dbReference>
<gene>
    <name evidence="7" type="ORF">DW007_00050</name>
    <name evidence="6" type="ORF">DW811_07815</name>
    <name evidence="5" type="ORF">DW858_09105</name>
</gene>
<reference evidence="8 9" key="1">
    <citation type="submission" date="2018-08" db="EMBL/GenBank/DDBJ databases">
        <title>A genome reference for cultivated species of the human gut microbiota.</title>
        <authorList>
            <person name="Zou Y."/>
            <person name="Xue W."/>
            <person name="Luo G."/>
        </authorList>
    </citation>
    <scope>NUCLEOTIDE SEQUENCE [LARGE SCALE GENOMIC DNA]</scope>
    <source>
        <strain evidence="7 9">AF36-7BH</strain>
        <strain evidence="6 8">AM32-2AC</strain>
        <strain evidence="5 10">AM37-3BH</strain>
    </source>
</reference>
<dbReference type="GO" id="GO:0043565">
    <property type="term" value="F:sequence-specific DNA binding"/>
    <property type="evidence" value="ECO:0007669"/>
    <property type="project" value="InterPro"/>
</dbReference>
<evidence type="ECO:0000313" key="8">
    <source>
        <dbReference type="Proteomes" id="UP000284794"/>
    </source>
</evidence>
<comment type="caution">
    <text evidence="5">The sequence shown here is derived from an EMBL/GenBank/DDBJ whole genome shotgun (WGS) entry which is preliminary data.</text>
</comment>
<evidence type="ECO:0000259" key="4">
    <source>
        <dbReference type="PROSITE" id="PS01124"/>
    </source>
</evidence>
<evidence type="ECO:0000313" key="5">
    <source>
        <dbReference type="EMBL" id="RHC12520.1"/>
    </source>
</evidence>
<dbReference type="SUPFAM" id="SSF55136">
    <property type="entry name" value="Probable bacterial effector-binding domain"/>
    <property type="match status" value="1"/>
</dbReference>
<evidence type="ECO:0000313" key="9">
    <source>
        <dbReference type="Proteomes" id="UP000285201"/>
    </source>
</evidence>
<dbReference type="PANTHER" id="PTHR47504">
    <property type="entry name" value="RIGHT ORIGIN-BINDING PROTEIN"/>
    <property type="match status" value="1"/>
</dbReference>
<dbReference type="InterPro" id="IPR029441">
    <property type="entry name" value="Cass2"/>
</dbReference>
<dbReference type="EMBL" id="QSHM01000010">
    <property type="protein sequence ID" value="RHC12520.1"/>
    <property type="molecule type" value="Genomic_DNA"/>
</dbReference>
<dbReference type="Gene3D" id="3.20.80.10">
    <property type="entry name" value="Regulatory factor, effector binding domain"/>
    <property type="match status" value="1"/>
</dbReference>
<accession>A0A413YTW1</accession>
<dbReference type="Proteomes" id="UP000284794">
    <property type="component" value="Unassembled WGS sequence"/>
</dbReference>
<dbReference type="Proteomes" id="UP000285201">
    <property type="component" value="Unassembled WGS sequence"/>
</dbReference>
<evidence type="ECO:0000313" key="10">
    <source>
        <dbReference type="Proteomes" id="UP000285844"/>
    </source>
</evidence>
<protein>
    <submittedName>
        <fullName evidence="5">AraC family transcriptional regulator</fullName>
    </submittedName>
</protein>
<dbReference type="GO" id="GO:0003700">
    <property type="term" value="F:DNA-binding transcription factor activity"/>
    <property type="evidence" value="ECO:0007669"/>
    <property type="project" value="InterPro"/>
</dbReference>
<keyword evidence="3" id="KW-0804">Transcription</keyword>
<keyword evidence="1" id="KW-0805">Transcription regulation</keyword>
<dbReference type="InterPro" id="IPR010499">
    <property type="entry name" value="AraC_E-bd"/>
</dbReference>
<dbReference type="InterPro" id="IPR009057">
    <property type="entry name" value="Homeodomain-like_sf"/>
</dbReference>
<dbReference type="SMART" id="SM00871">
    <property type="entry name" value="AraC_E_bind"/>
    <property type="match status" value="1"/>
</dbReference>
<dbReference type="PRINTS" id="PR00032">
    <property type="entry name" value="HTHARAC"/>
</dbReference>
<evidence type="ECO:0000256" key="2">
    <source>
        <dbReference type="ARBA" id="ARBA00023125"/>
    </source>
</evidence>
<dbReference type="EMBL" id="QROY01000001">
    <property type="protein sequence ID" value="RHL72294.1"/>
    <property type="molecule type" value="Genomic_DNA"/>
</dbReference>
<feature type="domain" description="HTH araC/xylS-type" evidence="4">
    <location>
        <begin position="8"/>
        <end position="106"/>
    </location>
</feature>
<dbReference type="AlphaFoldDB" id="A0A413YTW1"/>
<dbReference type="RefSeq" id="WP_117551434.1">
    <property type="nucleotide sequence ID" value="NZ_DAWDTH010000008.1"/>
</dbReference>
<evidence type="ECO:0000313" key="6">
    <source>
        <dbReference type="EMBL" id="RHD08630.1"/>
    </source>
</evidence>
<sequence length="287" mass="32699">MSWLEDITSSIKYIEGHLTDELTLEKIAAKINLSPFYFQKGFSILCGITVSEYIRNRRLSLAGRDLQTDGVKVIDVAMKYGYDSPDSFTKAFTRFHGITPAQAKSGDGELKNYLPLKIHVSMKGGFEMECKIVKKPAFTVVGSAKIIKNEEGYKECPQFWTEHYEKGNGKYICGMYGICLDDGAPEGFFKYMIADDYIPSKDIPEEFETVVIPENTWAVFPCKGSMPEALQKVNTEIFKEWLPGNSDYEIAGMYNIEYYTAPCDYPKGNQDENYYCEIWMPVKSKEQ</sequence>
<dbReference type="PANTHER" id="PTHR47504:SF5">
    <property type="entry name" value="RIGHT ORIGIN-BINDING PROTEIN"/>
    <property type="match status" value="1"/>
</dbReference>
<evidence type="ECO:0000313" key="7">
    <source>
        <dbReference type="EMBL" id="RHL72294.1"/>
    </source>
</evidence>
<evidence type="ECO:0000256" key="3">
    <source>
        <dbReference type="ARBA" id="ARBA00023163"/>
    </source>
</evidence>
<name>A0A413YTW1_9FIRM</name>
<dbReference type="EMBL" id="QSIS01000008">
    <property type="protein sequence ID" value="RHD08630.1"/>
    <property type="molecule type" value="Genomic_DNA"/>
</dbReference>
<dbReference type="InterPro" id="IPR050959">
    <property type="entry name" value="MarA-like"/>
</dbReference>
<dbReference type="SUPFAM" id="SSF46689">
    <property type="entry name" value="Homeodomain-like"/>
    <property type="match status" value="2"/>
</dbReference>
<dbReference type="PROSITE" id="PS01124">
    <property type="entry name" value="HTH_ARAC_FAMILY_2"/>
    <property type="match status" value="1"/>
</dbReference>
<evidence type="ECO:0000256" key="1">
    <source>
        <dbReference type="ARBA" id="ARBA00023015"/>
    </source>
</evidence>